<dbReference type="AlphaFoldDB" id="A0A2T0MQF0"/>
<gene>
    <name evidence="7" type="ORF">B0I32_117141</name>
</gene>
<evidence type="ECO:0000313" key="8">
    <source>
        <dbReference type="Proteomes" id="UP000238312"/>
    </source>
</evidence>
<dbReference type="EMBL" id="PVNG01000017">
    <property type="protein sequence ID" value="PRX60374.1"/>
    <property type="molecule type" value="Genomic_DNA"/>
</dbReference>
<evidence type="ECO:0000256" key="3">
    <source>
        <dbReference type="ARBA" id="ARBA00022827"/>
    </source>
</evidence>
<feature type="domain" description="Acyl-CoA dehydrogenase/oxidase C-terminal" evidence="6">
    <location>
        <begin position="234"/>
        <end position="366"/>
    </location>
</feature>
<sequence>MTTARAAADEADLFDAEVAPLIRRLGERARGRAEPIDVDDAAVSAAVWRGLAGLGVLSGGAGAPSQDPGMPPGTESSGDGRGLLAKARLHELMGNALYQSPYFDMALAADIIGAYVPAGLLPGLAAGDVTIAVAALAHDADAPGPLEIDETAGKVSGVRRFVSYAAGVDHLLAVGTGDGGRLAVVLVPRDQPGVTLRRQDDLGRGDLYEVRFENASELPGGGVPAEGWAELWRVALARARLRRAGYLTGLALGALDLSADYARRRRVFGGPLAKLQAPAFRLASLAARVEAVRTLVHRTCAEADAVADIELPACQALMLAAELAVETAAEAIQIHGSYGLTERCDAQLFYRRAIVDSMLLGTGRDLRRRTAELLARTAEKGDQA</sequence>
<dbReference type="InterPro" id="IPR046373">
    <property type="entry name" value="Acyl-CoA_Oxase/DH_mid-dom_sf"/>
</dbReference>
<dbReference type="GO" id="GO:0033539">
    <property type="term" value="P:fatty acid beta-oxidation using acyl-CoA dehydrogenase"/>
    <property type="evidence" value="ECO:0007669"/>
    <property type="project" value="TreeGrafter"/>
</dbReference>
<evidence type="ECO:0000256" key="2">
    <source>
        <dbReference type="ARBA" id="ARBA00022630"/>
    </source>
</evidence>
<dbReference type="InterPro" id="IPR036250">
    <property type="entry name" value="AcylCo_DH-like_C"/>
</dbReference>
<dbReference type="SUPFAM" id="SSF56645">
    <property type="entry name" value="Acyl-CoA dehydrogenase NM domain-like"/>
    <property type="match status" value="1"/>
</dbReference>
<keyword evidence="4" id="KW-0560">Oxidoreductase</keyword>
<feature type="region of interest" description="Disordered" evidence="5">
    <location>
        <begin position="60"/>
        <end position="81"/>
    </location>
</feature>
<keyword evidence="2" id="KW-0285">Flavoprotein</keyword>
<name>A0A2T0MQF0_9ACTN</name>
<dbReference type="Gene3D" id="2.40.110.10">
    <property type="entry name" value="Butyryl-CoA Dehydrogenase, subunit A, domain 2"/>
    <property type="match status" value="1"/>
</dbReference>
<evidence type="ECO:0000259" key="6">
    <source>
        <dbReference type="Pfam" id="PF00441"/>
    </source>
</evidence>
<dbReference type="InterPro" id="IPR009075">
    <property type="entry name" value="AcylCo_DH/oxidase_C"/>
</dbReference>
<dbReference type="OrthoDB" id="4607453at2"/>
<dbReference type="GO" id="GO:0005737">
    <property type="term" value="C:cytoplasm"/>
    <property type="evidence" value="ECO:0007669"/>
    <property type="project" value="TreeGrafter"/>
</dbReference>
<dbReference type="Pfam" id="PF00441">
    <property type="entry name" value="Acyl-CoA_dh_1"/>
    <property type="match status" value="1"/>
</dbReference>
<dbReference type="RefSeq" id="WP_106247107.1">
    <property type="nucleotide sequence ID" value="NZ_JBFAIB010000005.1"/>
</dbReference>
<accession>A0A2T0MQF0</accession>
<keyword evidence="8" id="KW-1185">Reference proteome</keyword>
<keyword evidence="3" id="KW-0274">FAD</keyword>
<proteinExistence type="inferred from homology"/>
<evidence type="ECO:0000256" key="1">
    <source>
        <dbReference type="ARBA" id="ARBA00009347"/>
    </source>
</evidence>
<protein>
    <submittedName>
        <fullName evidence="7">Alkylation response protein AidB-like acyl-CoA dehydrogenase</fullName>
    </submittedName>
</protein>
<dbReference type="SUPFAM" id="SSF47203">
    <property type="entry name" value="Acyl-CoA dehydrogenase C-terminal domain-like"/>
    <property type="match status" value="1"/>
</dbReference>
<comment type="caution">
    <text evidence="7">The sequence shown here is derived from an EMBL/GenBank/DDBJ whole genome shotgun (WGS) entry which is preliminary data.</text>
</comment>
<dbReference type="InterPro" id="IPR009100">
    <property type="entry name" value="AcylCoA_DH/oxidase_NM_dom_sf"/>
</dbReference>
<organism evidence="7 8">
    <name type="scientific">Nonomuraea fuscirosea</name>
    <dbReference type="NCBI Taxonomy" id="1291556"/>
    <lineage>
        <taxon>Bacteria</taxon>
        <taxon>Bacillati</taxon>
        <taxon>Actinomycetota</taxon>
        <taxon>Actinomycetes</taxon>
        <taxon>Streptosporangiales</taxon>
        <taxon>Streptosporangiaceae</taxon>
        <taxon>Nonomuraea</taxon>
    </lineage>
</organism>
<dbReference type="InterPro" id="IPR050741">
    <property type="entry name" value="Acyl-CoA_dehydrogenase"/>
</dbReference>
<evidence type="ECO:0000256" key="5">
    <source>
        <dbReference type="SAM" id="MobiDB-lite"/>
    </source>
</evidence>
<dbReference type="PANTHER" id="PTHR48083">
    <property type="entry name" value="MEDIUM-CHAIN SPECIFIC ACYL-COA DEHYDROGENASE, MITOCHONDRIAL-RELATED"/>
    <property type="match status" value="1"/>
</dbReference>
<reference evidence="7 8" key="1">
    <citation type="submission" date="2018-03" db="EMBL/GenBank/DDBJ databases">
        <title>Genomic Encyclopedia of Type Strains, Phase III (KMG-III): the genomes of soil and plant-associated and newly described type strains.</title>
        <authorList>
            <person name="Whitman W."/>
        </authorList>
    </citation>
    <scope>NUCLEOTIDE SEQUENCE [LARGE SCALE GENOMIC DNA]</scope>
    <source>
        <strain evidence="7 8">CGMCC 4.7104</strain>
    </source>
</reference>
<dbReference type="GO" id="GO:0003995">
    <property type="term" value="F:acyl-CoA dehydrogenase activity"/>
    <property type="evidence" value="ECO:0007669"/>
    <property type="project" value="TreeGrafter"/>
</dbReference>
<comment type="similarity">
    <text evidence="1">Belongs to the acyl-CoA dehydrogenase family.</text>
</comment>
<evidence type="ECO:0000313" key="7">
    <source>
        <dbReference type="EMBL" id="PRX60374.1"/>
    </source>
</evidence>
<evidence type="ECO:0000256" key="4">
    <source>
        <dbReference type="ARBA" id="ARBA00023002"/>
    </source>
</evidence>
<dbReference type="PANTHER" id="PTHR48083:SF2">
    <property type="entry name" value="MEDIUM-CHAIN SPECIFIC ACYL-COA DEHYDROGENASE, MITOCHONDRIAL"/>
    <property type="match status" value="1"/>
</dbReference>
<dbReference type="Gene3D" id="1.20.140.10">
    <property type="entry name" value="Butyryl-CoA Dehydrogenase, subunit A, domain 3"/>
    <property type="match status" value="1"/>
</dbReference>
<dbReference type="Proteomes" id="UP000238312">
    <property type="component" value="Unassembled WGS sequence"/>
</dbReference>